<evidence type="ECO:0000256" key="1">
    <source>
        <dbReference type="ARBA" id="ARBA00004571"/>
    </source>
</evidence>
<dbReference type="Gene3D" id="2.170.130.10">
    <property type="entry name" value="TonB-dependent receptor, plug domain"/>
    <property type="match status" value="1"/>
</dbReference>
<keyword evidence="4 8" id="KW-0812">Transmembrane</keyword>
<dbReference type="InterPro" id="IPR012910">
    <property type="entry name" value="Plug_dom"/>
</dbReference>
<evidence type="ECO:0000256" key="9">
    <source>
        <dbReference type="RuleBase" id="RU003357"/>
    </source>
</evidence>
<feature type="domain" description="TonB-dependent receptor-like beta-barrel" evidence="11">
    <location>
        <begin position="250"/>
        <end position="673"/>
    </location>
</feature>
<keyword evidence="7 8" id="KW-0998">Cell outer membrane</keyword>
<accession>A0A258HQN6</accession>
<dbReference type="CDD" id="cd01347">
    <property type="entry name" value="ligand_gated_channel"/>
    <property type="match status" value="1"/>
</dbReference>
<evidence type="ECO:0000256" key="7">
    <source>
        <dbReference type="ARBA" id="ARBA00023237"/>
    </source>
</evidence>
<dbReference type="PANTHER" id="PTHR30069">
    <property type="entry name" value="TONB-DEPENDENT OUTER MEMBRANE RECEPTOR"/>
    <property type="match status" value="1"/>
</dbReference>
<sequence>MSPRLLATVALLPLLLAALPARAQEAATRDATTLDEVVVTASRIEQPRSALAATVEIIDAEAIVQQTALAASAVDTVAALVPSFSPTRQKLSGFGETLRGRSPLYLVDGVPQSTPLRDDSRDGYTIDPFFIDRVEVIFGSNAIQGIGATGGVVNYVTARKPSEREGLTGRMMAQVTTDDELQGDGVGAKIAAIGGRDFGVFDLSLGAAFETRGAYYDADGRRIGFDGAQGEVQDSQALSFFARGGWDLGNNRRLEGWANRFDLEGDGDYVTVAGNRTTGVPTTAVRGQAPGEQPSNSVTSAAISYTDRDLFGGVLRAQIFAHDYQGVFGGGNFPDFQDPRIAPSGTLFDQSANNSEKLGFKVDWQGEIPGLAGLKTLIGVDGLRDQTHQELVLTGRNWVPETAYESLSPFLQLNQSLLANRLSLSAGVRHESAKLKVDDFTTLFAYGPQTVAGGEPGFEETLFNLGAAFEVAPGLLVYGSFAQGFTMPDVGRVLRGINRPNQDVDTFLNVEPVVSDNTEVGIEYRGARVELSAAVFRSEAERGSLLNRLPSGIFEVQRRATRIEGLELKGLWRATDAFTVGGSYAALEGRTASAEDGPIDRDLNGANISPDRLLLWGEYESGPVALRLQAQTFLERDFDGEPAANGFEGYAVLDAVARYEAGFGTVSLGVQNLLDEQYISYFSDTQGPTDNLRYFAGRGRTATVTLTRSF</sequence>
<evidence type="ECO:0000259" key="11">
    <source>
        <dbReference type="Pfam" id="PF00593"/>
    </source>
</evidence>
<dbReference type="InterPro" id="IPR037066">
    <property type="entry name" value="Plug_dom_sf"/>
</dbReference>
<gene>
    <name evidence="13" type="ORF">B7Y86_02885</name>
</gene>
<keyword evidence="10" id="KW-0732">Signal</keyword>
<keyword evidence="3 8" id="KW-1134">Transmembrane beta strand</keyword>
<dbReference type="SUPFAM" id="SSF56935">
    <property type="entry name" value="Porins"/>
    <property type="match status" value="1"/>
</dbReference>
<dbReference type="AlphaFoldDB" id="A0A258HQN6"/>
<dbReference type="InterPro" id="IPR000531">
    <property type="entry name" value="Beta-barrel_TonB"/>
</dbReference>
<keyword evidence="5 9" id="KW-0798">TonB box</keyword>
<organism evidence="13 14">
    <name type="scientific">Brevundimonas subvibrioides</name>
    <dbReference type="NCBI Taxonomy" id="74313"/>
    <lineage>
        <taxon>Bacteria</taxon>
        <taxon>Pseudomonadati</taxon>
        <taxon>Pseudomonadota</taxon>
        <taxon>Alphaproteobacteria</taxon>
        <taxon>Caulobacterales</taxon>
        <taxon>Caulobacteraceae</taxon>
        <taxon>Brevundimonas</taxon>
    </lineage>
</organism>
<evidence type="ECO:0000256" key="4">
    <source>
        <dbReference type="ARBA" id="ARBA00022692"/>
    </source>
</evidence>
<proteinExistence type="inferred from homology"/>
<dbReference type="Pfam" id="PF07715">
    <property type="entry name" value="Plug"/>
    <property type="match status" value="1"/>
</dbReference>
<protein>
    <submittedName>
        <fullName evidence="13">TonB-dependent receptor</fullName>
    </submittedName>
</protein>
<evidence type="ECO:0000313" key="14">
    <source>
        <dbReference type="Proteomes" id="UP000216147"/>
    </source>
</evidence>
<evidence type="ECO:0000256" key="10">
    <source>
        <dbReference type="SAM" id="SignalP"/>
    </source>
</evidence>
<evidence type="ECO:0000259" key="12">
    <source>
        <dbReference type="Pfam" id="PF07715"/>
    </source>
</evidence>
<evidence type="ECO:0000256" key="5">
    <source>
        <dbReference type="ARBA" id="ARBA00023077"/>
    </source>
</evidence>
<evidence type="ECO:0000256" key="8">
    <source>
        <dbReference type="PROSITE-ProRule" id="PRU01360"/>
    </source>
</evidence>
<comment type="similarity">
    <text evidence="8 9">Belongs to the TonB-dependent receptor family.</text>
</comment>
<name>A0A258HQN6_9CAUL</name>
<dbReference type="Pfam" id="PF00593">
    <property type="entry name" value="TonB_dep_Rec_b-barrel"/>
    <property type="match status" value="1"/>
</dbReference>
<dbReference type="InterPro" id="IPR039426">
    <property type="entry name" value="TonB-dep_rcpt-like"/>
</dbReference>
<dbReference type="GO" id="GO:0044718">
    <property type="term" value="P:siderophore transmembrane transport"/>
    <property type="evidence" value="ECO:0007669"/>
    <property type="project" value="TreeGrafter"/>
</dbReference>
<dbReference type="Proteomes" id="UP000216147">
    <property type="component" value="Unassembled WGS sequence"/>
</dbReference>
<comment type="subcellular location">
    <subcellularLocation>
        <location evidence="1 8">Cell outer membrane</location>
        <topology evidence="1 8">Multi-pass membrane protein</topology>
    </subcellularLocation>
</comment>
<dbReference type="Gene3D" id="2.40.170.20">
    <property type="entry name" value="TonB-dependent receptor, beta-barrel domain"/>
    <property type="match status" value="1"/>
</dbReference>
<dbReference type="GO" id="GO:0015344">
    <property type="term" value="F:siderophore uptake transmembrane transporter activity"/>
    <property type="evidence" value="ECO:0007669"/>
    <property type="project" value="TreeGrafter"/>
</dbReference>
<dbReference type="InterPro" id="IPR036942">
    <property type="entry name" value="Beta-barrel_TonB_sf"/>
</dbReference>
<keyword evidence="2 8" id="KW-0813">Transport</keyword>
<dbReference type="GO" id="GO:0009279">
    <property type="term" value="C:cell outer membrane"/>
    <property type="evidence" value="ECO:0007669"/>
    <property type="project" value="UniProtKB-SubCell"/>
</dbReference>
<keyword evidence="13" id="KW-0675">Receptor</keyword>
<evidence type="ECO:0000256" key="2">
    <source>
        <dbReference type="ARBA" id="ARBA00022448"/>
    </source>
</evidence>
<reference evidence="13 14" key="1">
    <citation type="submission" date="2017-03" db="EMBL/GenBank/DDBJ databases">
        <title>Lifting the veil on microbial sulfur biogeochemistry in mining wastewaters.</title>
        <authorList>
            <person name="Kantor R.S."/>
            <person name="Colenbrander Nelson T."/>
            <person name="Marshall S."/>
            <person name="Bennett D."/>
            <person name="Apte S."/>
            <person name="Camacho D."/>
            <person name="Thomas B.C."/>
            <person name="Warren L.A."/>
            <person name="Banfield J.F."/>
        </authorList>
    </citation>
    <scope>NUCLEOTIDE SEQUENCE [LARGE SCALE GENOMIC DNA]</scope>
    <source>
        <strain evidence="13">32-68-21</strain>
    </source>
</reference>
<dbReference type="PANTHER" id="PTHR30069:SF42">
    <property type="entry name" value="FERRIC AEROBACTIN RECEPTOR"/>
    <property type="match status" value="1"/>
</dbReference>
<feature type="signal peptide" evidence="10">
    <location>
        <begin position="1"/>
        <end position="23"/>
    </location>
</feature>
<dbReference type="PROSITE" id="PS52016">
    <property type="entry name" value="TONB_DEPENDENT_REC_3"/>
    <property type="match status" value="1"/>
</dbReference>
<keyword evidence="6 8" id="KW-0472">Membrane</keyword>
<comment type="caution">
    <text evidence="13">The sequence shown here is derived from an EMBL/GenBank/DDBJ whole genome shotgun (WGS) entry which is preliminary data.</text>
</comment>
<feature type="chain" id="PRO_5012288181" evidence="10">
    <location>
        <begin position="24"/>
        <end position="710"/>
    </location>
</feature>
<feature type="domain" description="TonB-dependent receptor plug" evidence="12">
    <location>
        <begin position="50"/>
        <end position="152"/>
    </location>
</feature>
<evidence type="ECO:0000256" key="3">
    <source>
        <dbReference type="ARBA" id="ARBA00022452"/>
    </source>
</evidence>
<dbReference type="EMBL" id="NCEQ01000002">
    <property type="protein sequence ID" value="OYX58682.1"/>
    <property type="molecule type" value="Genomic_DNA"/>
</dbReference>
<evidence type="ECO:0000256" key="6">
    <source>
        <dbReference type="ARBA" id="ARBA00023136"/>
    </source>
</evidence>
<evidence type="ECO:0000313" key="13">
    <source>
        <dbReference type="EMBL" id="OYX58682.1"/>
    </source>
</evidence>